<sequence>MAPPTNSALDYSDFGLLMIDDVMAHYSNPAPGGSPACEHDATKPLPNTTDWYWICSKCTLLNTGTTGHPFRYGNCRKCFRERGRECKILWENDTKVKDTKAKVNPLLKYDQI</sequence>
<evidence type="ECO:0000313" key="1">
    <source>
        <dbReference type="EMBL" id="CZR54701.1"/>
    </source>
</evidence>
<keyword evidence="2" id="KW-1185">Reference proteome</keyword>
<gene>
    <name evidence="1" type="ORF">PAC_04585</name>
</gene>
<name>A0A1L7WPP3_9HELO</name>
<reference evidence="1 2" key="1">
    <citation type="submission" date="2016-03" db="EMBL/GenBank/DDBJ databases">
        <authorList>
            <person name="Ploux O."/>
        </authorList>
    </citation>
    <scope>NUCLEOTIDE SEQUENCE [LARGE SCALE GENOMIC DNA]</scope>
    <source>
        <strain evidence="1 2">UAMH 11012</strain>
    </source>
</reference>
<dbReference type="EMBL" id="FJOG01000005">
    <property type="protein sequence ID" value="CZR54701.1"/>
    <property type="molecule type" value="Genomic_DNA"/>
</dbReference>
<protein>
    <submittedName>
        <fullName evidence="1">Uncharacterized protein</fullName>
    </submittedName>
</protein>
<organism evidence="1 2">
    <name type="scientific">Phialocephala subalpina</name>
    <dbReference type="NCBI Taxonomy" id="576137"/>
    <lineage>
        <taxon>Eukaryota</taxon>
        <taxon>Fungi</taxon>
        <taxon>Dikarya</taxon>
        <taxon>Ascomycota</taxon>
        <taxon>Pezizomycotina</taxon>
        <taxon>Leotiomycetes</taxon>
        <taxon>Helotiales</taxon>
        <taxon>Mollisiaceae</taxon>
        <taxon>Phialocephala</taxon>
        <taxon>Phialocephala fortinii species complex</taxon>
    </lineage>
</organism>
<dbReference type="Proteomes" id="UP000184330">
    <property type="component" value="Unassembled WGS sequence"/>
</dbReference>
<proteinExistence type="predicted"/>
<evidence type="ECO:0000313" key="2">
    <source>
        <dbReference type="Proteomes" id="UP000184330"/>
    </source>
</evidence>
<dbReference type="AlphaFoldDB" id="A0A1L7WPP3"/>
<accession>A0A1L7WPP3</accession>